<protein>
    <submittedName>
        <fullName evidence="2">Phage tail assembly protein</fullName>
    </submittedName>
</protein>
<dbReference type="Pfam" id="PF10109">
    <property type="entry name" value="Phage_TAC_7"/>
    <property type="match status" value="1"/>
</dbReference>
<dbReference type="OrthoDB" id="7366507at2"/>
<name>A0A4Y9K7X7_9PAST</name>
<feature type="compositionally biased region" description="Basic and acidic residues" evidence="1">
    <location>
        <begin position="99"/>
        <end position="108"/>
    </location>
</feature>
<evidence type="ECO:0000313" key="2">
    <source>
        <dbReference type="EMBL" id="TFV13269.1"/>
    </source>
</evidence>
<feature type="compositionally biased region" description="Acidic residues" evidence="1">
    <location>
        <begin position="86"/>
        <end position="98"/>
    </location>
</feature>
<dbReference type="Proteomes" id="UP000297396">
    <property type="component" value="Unassembled WGS sequence"/>
</dbReference>
<comment type="caution">
    <text evidence="2">The sequence shown here is derived from an EMBL/GenBank/DDBJ whole genome shotgun (WGS) entry which is preliminary data.</text>
</comment>
<organism evidence="2 3">
    <name type="scientific">Muribacter muris</name>
    <dbReference type="NCBI Taxonomy" id="67855"/>
    <lineage>
        <taxon>Bacteria</taxon>
        <taxon>Pseudomonadati</taxon>
        <taxon>Pseudomonadota</taxon>
        <taxon>Gammaproteobacteria</taxon>
        <taxon>Pasteurellales</taxon>
        <taxon>Pasteurellaceae</taxon>
        <taxon>Muribacter</taxon>
    </lineage>
</organism>
<dbReference type="InterPro" id="IPR019289">
    <property type="entry name" value="Phage_tail_E/E"/>
</dbReference>
<dbReference type="EMBL" id="SPPA01000001">
    <property type="protein sequence ID" value="TFV13269.1"/>
    <property type="molecule type" value="Genomic_DNA"/>
</dbReference>
<evidence type="ECO:0000256" key="1">
    <source>
        <dbReference type="SAM" id="MobiDB-lite"/>
    </source>
</evidence>
<dbReference type="AlphaFoldDB" id="A0A4Y9K7X7"/>
<feature type="region of interest" description="Disordered" evidence="1">
    <location>
        <begin position="85"/>
        <end position="108"/>
    </location>
</feature>
<gene>
    <name evidence="2" type="ORF">E4T80_00030</name>
</gene>
<proteinExistence type="predicted"/>
<dbReference type="RefSeq" id="WP_135053816.1">
    <property type="nucleotide sequence ID" value="NZ_JADGLC010000001.1"/>
</dbReference>
<evidence type="ECO:0000313" key="3">
    <source>
        <dbReference type="Proteomes" id="UP000297396"/>
    </source>
</evidence>
<reference evidence="2 3" key="1">
    <citation type="submission" date="2019-03" db="EMBL/GenBank/DDBJ databases">
        <title>Diversity of the mouse oral microbiome.</title>
        <authorList>
            <person name="Joseph S."/>
            <person name="Aduse-Opoku J."/>
            <person name="Curtis M."/>
            <person name="Wade W."/>
            <person name="Hashim A."/>
        </authorList>
    </citation>
    <scope>NUCLEOTIDE SEQUENCE [LARGE SCALE GENOMIC DNA]</scope>
    <source>
        <strain evidence="2 3">WT12</strain>
    </source>
</reference>
<accession>A0A4Y9K7X7</accession>
<sequence>MKQTQTVTLKNGIVRGGKTFNEISIRKALVPQLKGLSLFELYRLGADEWRALLPKISAPKLTKADFDTMTIADFTALMNAGLELIQESEDEDSEDDEDEKKSDSFLEA</sequence>